<dbReference type="Pfam" id="PF07478">
    <property type="entry name" value="Dala_Dala_lig_C"/>
    <property type="match status" value="1"/>
</dbReference>
<dbReference type="AlphaFoldDB" id="A0A1F6WMX8"/>
<evidence type="ECO:0000256" key="2">
    <source>
        <dbReference type="ARBA" id="ARBA00010871"/>
    </source>
</evidence>
<evidence type="ECO:0000256" key="5">
    <source>
        <dbReference type="ARBA" id="ARBA00022741"/>
    </source>
</evidence>
<dbReference type="GO" id="GO:0046872">
    <property type="term" value="F:metal ion binding"/>
    <property type="evidence" value="ECO:0007669"/>
    <property type="project" value="UniProtKB-KW"/>
</dbReference>
<dbReference type="SUPFAM" id="SSF52440">
    <property type="entry name" value="PreATP-grasp domain"/>
    <property type="match status" value="1"/>
</dbReference>
<evidence type="ECO:0000256" key="4">
    <source>
        <dbReference type="ARBA" id="ARBA00022723"/>
    </source>
</evidence>
<dbReference type="NCBIfam" id="TIGR01205">
    <property type="entry name" value="D_ala_D_alaTIGR"/>
    <property type="match status" value="1"/>
</dbReference>
<dbReference type="GO" id="GO:0009252">
    <property type="term" value="P:peptidoglycan biosynthetic process"/>
    <property type="evidence" value="ECO:0007669"/>
    <property type="project" value="UniProtKB-KW"/>
</dbReference>
<keyword evidence="5 13" id="KW-0547">Nucleotide-binding</keyword>
<dbReference type="Pfam" id="PF01820">
    <property type="entry name" value="Dala_Dala_lig_N"/>
    <property type="match status" value="1"/>
</dbReference>
<dbReference type="PROSITE" id="PS00843">
    <property type="entry name" value="DALA_DALA_LIGASE_1"/>
    <property type="match status" value="1"/>
</dbReference>
<protein>
    <recommendedName>
        <fullName evidence="16">ATP-grasp domain-containing protein</fullName>
    </recommendedName>
</protein>
<dbReference type="GO" id="GO:0008716">
    <property type="term" value="F:D-alanine-D-alanine ligase activity"/>
    <property type="evidence" value="ECO:0007669"/>
    <property type="project" value="InterPro"/>
</dbReference>
<feature type="active site" evidence="12">
    <location>
        <position position="14"/>
    </location>
</feature>
<evidence type="ECO:0000256" key="8">
    <source>
        <dbReference type="ARBA" id="ARBA00022960"/>
    </source>
</evidence>
<evidence type="ECO:0000256" key="14">
    <source>
        <dbReference type="PIRSR" id="PIRSR039102-3"/>
    </source>
</evidence>
<comment type="cofactor">
    <cofactor evidence="1">
        <name>Mn(2+)</name>
        <dbReference type="ChEBI" id="CHEBI:29035"/>
    </cofactor>
</comment>
<feature type="binding site" evidence="13">
    <location>
        <begin position="183"/>
        <end position="184"/>
    </location>
    <ligand>
        <name>ATP</name>
        <dbReference type="ChEBI" id="CHEBI:30616"/>
    </ligand>
</feature>
<keyword evidence="3" id="KW-0436">Ligase</keyword>
<evidence type="ECO:0000256" key="1">
    <source>
        <dbReference type="ARBA" id="ARBA00001936"/>
    </source>
</evidence>
<feature type="binding site" evidence="14">
    <location>
        <position position="313"/>
    </location>
    <ligand>
        <name>Mg(2+)</name>
        <dbReference type="ChEBI" id="CHEBI:18420"/>
        <label>2</label>
    </ligand>
</feature>
<keyword evidence="8" id="KW-0133">Cell shape</keyword>
<dbReference type="Proteomes" id="UP000178184">
    <property type="component" value="Unassembled WGS sequence"/>
</dbReference>
<keyword evidence="11" id="KW-0961">Cell wall biogenesis/degradation</keyword>
<evidence type="ECO:0000259" key="16">
    <source>
        <dbReference type="PROSITE" id="PS50975"/>
    </source>
</evidence>
<dbReference type="InterPro" id="IPR011761">
    <property type="entry name" value="ATP-grasp"/>
</dbReference>
<dbReference type="PANTHER" id="PTHR23132:SF25">
    <property type="entry name" value="D-ALANINE--D-ALANINE LIGASE A"/>
    <property type="match status" value="1"/>
</dbReference>
<dbReference type="GO" id="GO:0008360">
    <property type="term" value="P:regulation of cell shape"/>
    <property type="evidence" value="ECO:0007669"/>
    <property type="project" value="UniProtKB-KW"/>
</dbReference>
<keyword evidence="7 14" id="KW-0460">Magnesium</keyword>
<feature type="domain" description="ATP-grasp" evidence="16">
    <location>
        <begin position="138"/>
        <end position="317"/>
    </location>
</feature>
<name>A0A1F6WMX8_9BACT</name>
<dbReference type="GO" id="GO:0005829">
    <property type="term" value="C:cytosol"/>
    <property type="evidence" value="ECO:0007669"/>
    <property type="project" value="TreeGrafter"/>
</dbReference>
<keyword evidence="6 15" id="KW-0067">ATP-binding</keyword>
<dbReference type="InterPro" id="IPR013815">
    <property type="entry name" value="ATP_grasp_subdomain_1"/>
</dbReference>
<dbReference type="InterPro" id="IPR011127">
    <property type="entry name" value="Dala_Dala_lig_N"/>
</dbReference>
<evidence type="ECO:0000256" key="7">
    <source>
        <dbReference type="ARBA" id="ARBA00022842"/>
    </source>
</evidence>
<dbReference type="NCBIfam" id="NF002528">
    <property type="entry name" value="PRK01966.1-4"/>
    <property type="match status" value="1"/>
</dbReference>
<dbReference type="InterPro" id="IPR011095">
    <property type="entry name" value="Dala_Dala_lig_C"/>
</dbReference>
<dbReference type="PANTHER" id="PTHR23132">
    <property type="entry name" value="D-ALANINE--D-ALANINE LIGASE"/>
    <property type="match status" value="1"/>
</dbReference>
<evidence type="ECO:0000256" key="13">
    <source>
        <dbReference type="PIRSR" id="PIRSR039102-2"/>
    </source>
</evidence>
<dbReference type="HAMAP" id="MF_00047">
    <property type="entry name" value="Dala_Dala_lig"/>
    <property type="match status" value="1"/>
</dbReference>
<comment type="similarity">
    <text evidence="2">Belongs to the D-alanine--D-alanine ligase family.</text>
</comment>
<keyword evidence="4 14" id="KW-0479">Metal-binding</keyword>
<feature type="non-terminal residue" evidence="17">
    <location>
        <position position="322"/>
    </location>
</feature>
<evidence type="ECO:0000313" key="17">
    <source>
        <dbReference type="EMBL" id="OGI83228.1"/>
    </source>
</evidence>
<evidence type="ECO:0000256" key="9">
    <source>
        <dbReference type="ARBA" id="ARBA00022984"/>
    </source>
</evidence>
<feature type="binding site" evidence="13">
    <location>
        <position position="134"/>
    </location>
    <ligand>
        <name>ATP</name>
        <dbReference type="ChEBI" id="CHEBI:30616"/>
    </ligand>
</feature>
<dbReference type="PROSITE" id="PS00844">
    <property type="entry name" value="DALA_DALA_LIGASE_2"/>
    <property type="match status" value="1"/>
</dbReference>
<feature type="binding site" evidence="13">
    <location>
        <begin position="213"/>
        <end position="220"/>
    </location>
    <ligand>
        <name>ATP</name>
        <dbReference type="ChEBI" id="CHEBI:30616"/>
    </ligand>
</feature>
<feature type="binding site" evidence="13">
    <location>
        <begin position="175"/>
        <end position="177"/>
    </location>
    <ligand>
        <name>ATP</name>
        <dbReference type="ChEBI" id="CHEBI:30616"/>
    </ligand>
</feature>
<comment type="cofactor">
    <cofactor evidence="14">
        <name>Mg(2+)</name>
        <dbReference type="ChEBI" id="CHEBI:18420"/>
    </cofactor>
    <cofactor evidence="14">
        <name>Mn(2+)</name>
        <dbReference type="ChEBI" id="CHEBI:29035"/>
    </cofactor>
    <text evidence="14">Binds 2 magnesium or manganese ions per subunit.</text>
</comment>
<dbReference type="GO" id="GO:0005524">
    <property type="term" value="F:ATP binding"/>
    <property type="evidence" value="ECO:0007669"/>
    <property type="project" value="UniProtKB-UniRule"/>
</dbReference>
<organism evidence="17 18">
    <name type="scientific">Candidatus Nomurabacteria bacterium RIFCSPLOWO2_01_FULL_33_17</name>
    <dbReference type="NCBI Taxonomy" id="1801764"/>
    <lineage>
        <taxon>Bacteria</taxon>
        <taxon>Candidatus Nomuraibacteriota</taxon>
    </lineage>
</organism>
<dbReference type="Gene3D" id="3.30.470.20">
    <property type="entry name" value="ATP-grasp fold, B domain"/>
    <property type="match status" value="1"/>
</dbReference>
<evidence type="ECO:0000256" key="10">
    <source>
        <dbReference type="ARBA" id="ARBA00023211"/>
    </source>
</evidence>
<feature type="binding site" evidence="13">
    <location>
        <begin position="310"/>
        <end position="311"/>
    </location>
    <ligand>
        <name>ATP</name>
        <dbReference type="ChEBI" id="CHEBI:30616"/>
    </ligand>
</feature>
<feature type="active site" evidence="12">
    <location>
        <position position="183"/>
    </location>
</feature>
<evidence type="ECO:0000256" key="12">
    <source>
        <dbReference type="PIRSR" id="PIRSR039102-1"/>
    </source>
</evidence>
<dbReference type="SUPFAM" id="SSF56059">
    <property type="entry name" value="Glutathione synthetase ATP-binding domain-like"/>
    <property type="match status" value="1"/>
</dbReference>
<dbReference type="EMBL" id="MFUO01000032">
    <property type="protein sequence ID" value="OGI83228.1"/>
    <property type="molecule type" value="Genomic_DNA"/>
</dbReference>
<accession>A0A1F6WMX8</accession>
<keyword evidence="10 14" id="KW-0464">Manganese</keyword>
<comment type="caution">
    <text evidence="17">The sequence shown here is derived from an EMBL/GenBank/DDBJ whole genome shotgun (WGS) entry which is preliminary data.</text>
</comment>
<dbReference type="Gene3D" id="3.30.1490.20">
    <property type="entry name" value="ATP-grasp fold, A domain"/>
    <property type="match status" value="1"/>
</dbReference>
<evidence type="ECO:0000256" key="6">
    <source>
        <dbReference type="ARBA" id="ARBA00022840"/>
    </source>
</evidence>
<dbReference type="GO" id="GO:0071555">
    <property type="term" value="P:cell wall organization"/>
    <property type="evidence" value="ECO:0007669"/>
    <property type="project" value="UniProtKB-KW"/>
</dbReference>
<evidence type="ECO:0000313" key="18">
    <source>
        <dbReference type="Proteomes" id="UP000178184"/>
    </source>
</evidence>
<feature type="binding site" evidence="14">
    <location>
        <position position="311"/>
    </location>
    <ligand>
        <name>Mg(2+)</name>
        <dbReference type="ChEBI" id="CHEBI:18420"/>
        <label>2</label>
    </ligand>
</feature>
<feature type="active site" evidence="12">
    <location>
        <position position="322"/>
    </location>
</feature>
<sequence>MKTVLFLFGGQSNEHEVSIVSASNVYENFPRDDYDVLPVYIDKSGIWYSTLDKINEIPKKLDEVKSFFTEKAVFNFQNGVSSIEIKDQKINIDILYPLIHGTTGEDGVIQGFAKACNLPVVGPSMETALITFDKDITKSLVKHNGVKVAPGIVWYKGENYPDYNELIKNYGEKLFIKPARSGSSVGVSCVKNEKELIPALDIAGGEDNKVLIEGAIVGREIEVAVFVKKNGEKYISKVIGEILPPENNFYTYEEKYADDSKTGLVISPDLTDQEKSIIYETVNRTIQGLNIIGSARIDMFLPDDGIPVLNEVNTIPGCTSIS</sequence>
<gene>
    <name evidence="17" type="ORF">A2903_02130</name>
</gene>
<evidence type="ECO:0000256" key="11">
    <source>
        <dbReference type="ARBA" id="ARBA00023316"/>
    </source>
</evidence>
<dbReference type="Gene3D" id="3.40.50.20">
    <property type="match status" value="1"/>
</dbReference>
<reference evidence="17 18" key="1">
    <citation type="journal article" date="2016" name="Nat. Commun.">
        <title>Thousands of microbial genomes shed light on interconnected biogeochemical processes in an aquifer system.</title>
        <authorList>
            <person name="Anantharaman K."/>
            <person name="Brown C.T."/>
            <person name="Hug L.A."/>
            <person name="Sharon I."/>
            <person name="Castelle C.J."/>
            <person name="Probst A.J."/>
            <person name="Thomas B.C."/>
            <person name="Singh A."/>
            <person name="Wilkins M.J."/>
            <person name="Karaoz U."/>
            <person name="Brodie E.L."/>
            <person name="Williams K.H."/>
            <person name="Hubbard S.S."/>
            <person name="Banfield J.F."/>
        </authorList>
    </citation>
    <scope>NUCLEOTIDE SEQUENCE [LARGE SCALE GENOMIC DNA]</scope>
</reference>
<feature type="binding site" evidence="14">
    <location>
        <position position="311"/>
    </location>
    <ligand>
        <name>Mg(2+)</name>
        <dbReference type="ChEBI" id="CHEBI:18420"/>
        <label>1</label>
    </ligand>
</feature>
<dbReference type="InterPro" id="IPR016185">
    <property type="entry name" value="PreATP-grasp_dom_sf"/>
</dbReference>
<proteinExistence type="inferred from homology"/>
<dbReference type="STRING" id="1801764.A2903_02130"/>
<dbReference type="InterPro" id="IPR000291">
    <property type="entry name" value="D-Ala_lig_Van_CS"/>
</dbReference>
<dbReference type="InterPro" id="IPR005905">
    <property type="entry name" value="D_ala_D_ala"/>
</dbReference>
<dbReference type="PIRSF" id="PIRSF039102">
    <property type="entry name" value="Ddl/VanB"/>
    <property type="match status" value="1"/>
</dbReference>
<feature type="binding site" evidence="14">
    <location>
        <position position="298"/>
    </location>
    <ligand>
        <name>Mg(2+)</name>
        <dbReference type="ChEBI" id="CHEBI:18420"/>
        <label>1</label>
    </ligand>
</feature>
<evidence type="ECO:0000256" key="15">
    <source>
        <dbReference type="PROSITE-ProRule" id="PRU00409"/>
    </source>
</evidence>
<keyword evidence="9" id="KW-0573">Peptidoglycan synthesis</keyword>
<evidence type="ECO:0000256" key="3">
    <source>
        <dbReference type="ARBA" id="ARBA00022598"/>
    </source>
</evidence>
<dbReference type="PROSITE" id="PS50975">
    <property type="entry name" value="ATP_GRASP"/>
    <property type="match status" value="1"/>
</dbReference>